<evidence type="ECO:0000313" key="9">
    <source>
        <dbReference type="Proteomes" id="UP000465785"/>
    </source>
</evidence>
<name>A0A9W4B9J0_9MYCO</name>
<dbReference type="Pfam" id="PF06271">
    <property type="entry name" value="RDD"/>
    <property type="match status" value="1"/>
</dbReference>
<feature type="transmembrane region" description="Helical" evidence="6">
    <location>
        <begin position="49"/>
        <end position="67"/>
    </location>
</feature>
<evidence type="ECO:0000313" key="8">
    <source>
        <dbReference type="EMBL" id="BBY93485.1"/>
    </source>
</evidence>
<evidence type="ECO:0000256" key="2">
    <source>
        <dbReference type="ARBA" id="ARBA00022475"/>
    </source>
</evidence>
<keyword evidence="3 6" id="KW-0812">Transmembrane</keyword>
<dbReference type="InterPro" id="IPR010432">
    <property type="entry name" value="RDD"/>
</dbReference>
<keyword evidence="5 6" id="KW-0472">Membrane</keyword>
<keyword evidence="4 6" id="KW-1133">Transmembrane helix</keyword>
<evidence type="ECO:0000256" key="6">
    <source>
        <dbReference type="SAM" id="Phobius"/>
    </source>
</evidence>
<dbReference type="KEGG" id="mgau:MGALJ_31540"/>
<evidence type="ECO:0000256" key="4">
    <source>
        <dbReference type="ARBA" id="ARBA00022989"/>
    </source>
</evidence>
<dbReference type="EMBL" id="AP022601">
    <property type="protein sequence ID" value="BBY93485.1"/>
    <property type="molecule type" value="Genomic_DNA"/>
</dbReference>
<dbReference type="AlphaFoldDB" id="A0A9W4B9J0"/>
<gene>
    <name evidence="8" type="ORF">MGALJ_31540</name>
</gene>
<protein>
    <recommendedName>
        <fullName evidence="7">RDD domain-containing protein</fullName>
    </recommendedName>
</protein>
<organism evidence="8 9">
    <name type="scientific">Mycobacterium gallinarum</name>
    <dbReference type="NCBI Taxonomy" id="39689"/>
    <lineage>
        <taxon>Bacteria</taxon>
        <taxon>Bacillati</taxon>
        <taxon>Actinomycetota</taxon>
        <taxon>Actinomycetes</taxon>
        <taxon>Mycobacteriales</taxon>
        <taxon>Mycobacteriaceae</taxon>
        <taxon>Mycobacterium</taxon>
    </lineage>
</organism>
<keyword evidence="9" id="KW-1185">Reference proteome</keyword>
<keyword evidence="2" id="KW-1003">Cell membrane</keyword>
<proteinExistence type="predicted"/>
<dbReference type="PANTHER" id="PTHR36115:SF6">
    <property type="entry name" value="PROLINE-RICH ANTIGEN HOMOLOG"/>
    <property type="match status" value="1"/>
</dbReference>
<evidence type="ECO:0000256" key="5">
    <source>
        <dbReference type="ARBA" id="ARBA00023136"/>
    </source>
</evidence>
<evidence type="ECO:0000256" key="1">
    <source>
        <dbReference type="ARBA" id="ARBA00004651"/>
    </source>
</evidence>
<dbReference type="PANTHER" id="PTHR36115">
    <property type="entry name" value="PROLINE-RICH ANTIGEN HOMOLOG-RELATED"/>
    <property type="match status" value="1"/>
</dbReference>
<feature type="domain" description="RDD" evidence="7">
    <location>
        <begin position="2"/>
        <end position="138"/>
    </location>
</feature>
<dbReference type="InterPro" id="IPR051791">
    <property type="entry name" value="Pra-immunoreactive"/>
</dbReference>
<dbReference type="GO" id="GO:0005886">
    <property type="term" value="C:plasma membrane"/>
    <property type="evidence" value="ECO:0007669"/>
    <property type="project" value="UniProtKB-SubCell"/>
</dbReference>
<evidence type="ECO:0000259" key="7">
    <source>
        <dbReference type="Pfam" id="PF06271"/>
    </source>
</evidence>
<dbReference type="Proteomes" id="UP000465785">
    <property type="component" value="Chromosome"/>
</dbReference>
<sequence length="164" mass="18276">MVANLIDWTPIWVIFLIPLVGLVVAGDVECLDSIYGSGQSYCSPAVSDFWTSIQFIAVLPGVVYFIWNFCYRQGATGQSIGKSVMKFRVVSAQTWQPIGFWMSLVRQIAHYVDQIVCCVGYLWPLWDKKRQTLADKIVGTVCLPLGAGPPPPPQWIEPQDPSLP</sequence>
<accession>A0A9W4B9J0</accession>
<comment type="subcellular location">
    <subcellularLocation>
        <location evidence="1">Cell membrane</location>
        <topology evidence="1">Multi-pass membrane protein</topology>
    </subcellularLocation>
</comment>
<reference evidence="8 9" key="1">
    <citation type="journal article" date="2019" name="Emerg. Microbes Infect.">
        <title>Comprehensive subspecies identification of 175 nontuberculous mycobacteria species based on 7547 genomic profiles.</title>
        <authorList>
            <person name="Matsumoto Y."/>
            <person name="Kinjo T."/>
            <person name="Motooka D."/>
            <person name="Nabeya D."/>
            <person name="Jung N."/>
            <person name="Uechi K."/>
            <person name="Horii T."/>
            <person name="Iida T."/>
            <person name="Fujita J."/>
            <person name="Nakamura S."/>
        </authorList>
    </citation>
    <scope>NUCLEOTIDE SEQUENCE [LARGE SCALE GENOMIC DNA]</scope>
    <source>
        <strain evidence="8 9">JCM 6399</strain>
    </source>
</reference>
<evidence type="ECO:0000256" key="3">
    <source>
        <dbReference type="ARBA" id="ARBA00022692"/>
    </source>
</evidence>